<reference evidence="1" key="1">
    <citation type="submission" date="2020-05" db="EMBL/GenBank/DDBJ databases">
        <authorList>
            <person name="Chiriac C."/>
            <person name="Salcher M."/>
            <person name="Ghai R."/>
            <person name="Kavagutti S V."/>
        </authorList>
    </citation>
    <scope>NUCLEOTIDE SEQUENCE</scope>
</reference>
<dbReference type="AlphaFoldDB" id="A0A6J7HP80"/>
<proteinExistence type="predicted"/>
<dbReference type="EMBL" id="CAFBMO010000121">
    <property type="protein sequence ID" value="CAB4921198.1"/>
    <property type="molecule type" value="Genomic_DNA"/>
</dbReference>
<gene>
    <name evidence="1" type="ORF">UFOPK3576_01677</name>
</gene>
<evidence type="ECO:0000313" key="1">
    <source>
        <dbReference type="EMBL" id="CAB4921198.1"/>
    </source>
</evidence>
<sequence>MSTNMAQQHKDLGTSTREADLAWIQLNYTFQLLADSRTVHTPQEAVIAHLRCWEKVISDTSDCRTSILKLNIEDVIAFRDTTLARITAEHYGFTYDELALHLRLAV</sequence>
<organism evidence="1">
    <name type="scientific">freshwater metagenome</name>
    <dbReference type="NCBI Taxonomy" id="449393"/>
    <lineage>
        <taxon>unclassified sequences</taxon>
        <taxon>metagenomes</taxon>
        <taxon>ecological metagenomes</taxon>
    </lineage>
</organism>
<accession>A0A6J7HP80</accession>
<protein>
    <submittedName>
        <fullName evidence="1">Unannotated protein</fullName>
    </submittedName>
</protein>
<name>A0A6J7HP80_9ZZZZ</name>